<keyword evidence="2" id="KW-0378">Hydrolase</keyword>
<protein>
    <submittedName>
        <fullName evidence="2">Alpha/beta fold hydrolase</fullName>
    </submittedName>
</protein>
<sequence>MTGLTFHPGWGFDERVFQPVADRIKGRLAGPPTRPLICGWSLGAIHALKAAGAGRLVLVGATPRFTQAPDWPHAQMADVLENFAAAVAADPADALRRFAALMNQGDDHARDLVRHLTGLLREGMPDVATLAAGLDELRDADLRALVPSIRQRVLIVHGERDPLMPLAAAEWLAAHLPDARLEVFAGCAHAPFLSQPDRFADLVAAFANE</sequence>
<dbReference type="Pfam" id="PF12697">
    <property type="entry name" value="Abhydrolase_6"/>
    <property type="match status" value="1"/>
</dbReference>
<evidence type="ECO:0000313" key="2">
    <source>
        <dbReference type="EMBL" id="WIM06669.1"/>
    </source>
</evidence>
<dbReference type="InterPro" id="IPR050228">
    <property type="entry name" value="Carboxylesterase_BioH"/>
</dbReference>
<proteinExistence type="predicted"/>
<dbReference type="EMBL" id="CP107246">
    <property type="protein sequence ID" value="WIM06669.1"/>
    <property type="molecule type" value="Genomic_DNA"/>
</dbReference>
<reference evidence="2" key="1">
    <citation type="journal article" date="2023" name="Nat. Microbiol.">
        <title>Enrichment and characterization of a nitric oxide-reducing microbial community in a continuous bioreactor.</title>
        <authorList>
            <person name="Garrido-Amador P."/>
            <person name="Stortenbeker N."/>
            <person name="Wessels H.J.C.T."/>
            <person name="Speth D.R."/>
            <person name="Garcia-Heredia I."/>
            <person name="Kartal B."/>
        </authorList>
    </citation>
    <scope>NUCLEOTIDE SEQUENCE</scope>
    <source>
        <strain evidence="2">MAG1</strain>
    </source>
</reference>
<evidence type="ECO:0000259" key="1">
    <source>
        <dbReference type="Pfam" id="PF12697"/>
    </source>
</evidence>
<dbReference type="Gene3D" id="3.40.50.1820">
    <property type="entry name" value="alpha/beta hydrolase"/>
    <property type="match status" value="1"/>
</dbReference>
<dbReference type="PANTHER" id="PTHR43194">
    <property type="entry name" value="HYDROLASE ALPHA/BETA FOLD FAMILY"/>
    <property type="match status" value="1"/>
</dbReference>
<dbReference type="KEGG" id="npv:OHM77_05220"/>
<dbReference type="GO" id="GO:0016787">
    <property type="term" value="F:hydrolase activity"/>
    <property type="evidence" value="ECO:0007669"/>
    <property type="project" value="UniProtKB-KW"/>
</dbReference>
<gene>
    <name evidence="2" type="ORF">OHM77_05220</name>
</gene>
<dbReference type="PANTHER" id="PTHR43194:SF5">
    <property type="entry name" value="PIMELOYL-[ACYL-CARRIER PROTEIN] METHYL ESTER ESTERASE"/>
    <property type="match status" value="1"/>
</dbReference>
<accession>A0AA49FNA9</accession>
<name>A0AA49FNA9_9PROT</name>
<dbReference type="InterPro" id="IPR000073">
    <property type="entry name" value="AB_hydrolase_1"/>
</dbReference>
<dbReference type="Proteomes" id="UP001234916">
    <property type="component" value="Chromosome"/>
</dbReference>
<feature type="domain" description="AB hydrolase-1" evidence="1">
    <location>
        <begin position="19"/>
        <end position="201"/>
    </location>
</feature>
<dbReference type="InterPro" id="IPR029058">
    <property type="entry name" value="AB_hydrolase_fold"/>
</dbReference>
<organism evidence="2">
    <name type="scientific">Candidatus Nitricoxidivorans perseverans</name>
    <dbReference type="NCBI Taxonomy" id="2975601"/>
    <lineage>
        <taxon>Bacteria</taxon>
        <taxon>Pseudomonadati</taxon>
        <taxon>Pseudomonadota</taxon>
        <taxon>Betaproteobacteria</taxon>
        <taxon>Nitrosomonadales</taxon>
        <taxon>Sterolibacteriaceae</taxon>
        <taxon>Candidatus Nitricoxidivorans</taxon>
    </lineage>
</organism>
<dbReference type="AlphaFoldDB" id="A0AA49FNA9"/>
<dbReference type="SUPFAM" id="SSF53474">
    <property type="entry name" value="alpha/beta-Hydrolases"/>
    <property type="match status" value="1"/>
</dbReference>